<name>A0A5A8F6S2_9BACT</name>
<keyword evidence="1" id="KW-0805">Transcription regulation</keyword>
<dbReference type="Pfam" id="PF01037">
    <property type="entry name" value="AsnC_trans_reg"/>
    <property type="match status" value="1"/>
</dbReference>
<dbReference type="PANTHER" id="PTHR30154">
    <property type="entry name" value="LEUCINE-RESPONSIVE REGULATORY PROTEIN"/>
    <property type="match status" value="1"/>
</dbReference>
<dbReference type="InterPro" id="IPR011008">
    <property type="entry name" value="Dimeric_a/b-barrel"/>
</dbReference>
<dbReference type="PROSITE" id="PS50956">
    <property type="entry name" value="HTH_ASNC_2"/>
    <property type="match status" value="1"/>
</dbReference>
<evidence type="ECO:0000256" key="1">
    <source>
        <dbReference type="ARBA" id="ARBA00023015"/>
    </source>
</evidence>
<dbReference type="Gene3D" id="1.10.10.10">
    <property type="entry name" value="Winged helix-like DNA-binding domain superfamily/Winged helix DNA-binding domain"/>
    <property type="match status" value="1"/>
</dbReference>
<reference evidence="5 6" key="1">
    <citation type="submission" date="2019-06" db="EMBL/GenBank/DDBJ databases">
        <title>Genomic insights into carbon and energy metabolism of Deferribacter autotrophicus revealed new metabolic traits in the phylum Deferribacteres.</title>
        <authorList>
            <person name="Slobodkin A.I."/>
            <person name="Slobodkina G.B."/>
            <person name="Allioux M."/>
            <person name="Alain K."/>
            <person name="Jebbar M."/>
            <person name="Shadrin V."/>
            <person name="Kublanov I.V."/>
            <person name="Toshchakov S.V."/>
            <person name="Bonch-Osmolovskaya E.A."/>
        </authorList>
    </citation>
    <scope>NUCLEOTIDE SEQUENCE [LARGE SCALE GENOMIC DNA]</scope>
    <source>
        <strain evidence="5 6">SL50</strain>
    </source>
</reference>
<sequence length="151" mass="17292">MKYIDEVDKQIINILVKDGRTSYADISKAVGMKPPSVIERIKKLEKEGIIKQYTAKIDYKKLGYDILAFIGISIDNAQHIEDFEKTLTNFDEDIIECHHVTGDFTMILKVVTKNTETLSQLIKKIRNITGVRQTNTILVFSTIMDKVRNVD</sequence>
<dbReference type="Proteomes" id="UP000322876">
    <property type="component" value="Unassembled WGS sequence"/>
</dbReference>
<dbReference type="SUPFAM" id="SSF54909">
    <property type="entry name" value="Dimeric alpha+beta barrel"/>
    <property type="match status" value="1"/>
</dbReference>
<dbReference type="AlphaFoldDB" id="A0A5A8F6S2"/>
<dbReference type="GO" id="GO:0006355">
    <property type="term" value="P:regulation of DNA-templated transcription"/>
    <property type="evidence" value="ECO:0007669"/>
    <property type="project" value="UniProtKB-ARBA"/>
</dbReference>
<dbReference type="EMBL" id="VFJB01000006">
    <property type="protein sequence ID" value="KAA0257685.1"/>
    <property type="molecule type" value="Genomic_DNA"/>
</dbReference>
<dbReference type="InterPro" id="IPR019888">
    <property type="entry name" value="Tscrpt_reg_AsnC-like"/>
</dbReference>
<comment type="caution">
    <text evidence="5">The sequence shown here is derived from an EMBL/GenBank/DDBJ whole genome shotgun (WGS) entry which is preliminary data.</text>
</comment>
<evidence type="ECO:0000313" key="6">
    <source>
        <dbReference type="Proteomes" id="UP000322876"/>
    </source>
</evidence>
<evidence type="ECO:0000256" key="2">
    <source>
        <dbReference type="ARBA" id="ARBA00023125"/>
    </source>
</evidence>
<dbReference type="InterPro" id="IPR036388">
    <property type="entry name" value="WH-like_DNA-bd_sf"/>
</dbReference>
<keyword evidence="6" id="KW-1185">Reference proteome</keyword>
<keyword evidence="2" id="KW-0238">DNA-binding</keyword>
<dbReference type="GO" id="GO:0043200">
    <property type="term" value="P:response to amino acid"/>
    <property type="evidence" value="ECO:0007669"/>
    <property type="project" value="TreeGrafter"/>
</dbReference>
<dbReference type="PRINTS" id="PR00033">
    <property type="entry name" value="HTHASNC"/>
</dbReference>
<dbReference type="PANTHER" id="PTHR30154:SF34">
    <property type="entry name" value="TRANSCRIPTIONAL REGULATOR AZLB"/>
    <property type="match status" value="1"/>
</dbReference>
<dbReference type="SMART" id="SM00344">
    <property type="entry name" value="HTH_ASNC"/>
    <property type="match status" value="1"/>
</dbReference>
<dbReference type="GO" id="GO:0005829">
    <property type="term" value="C:cytosol"/>
    <property type="evidence" value="ECO:0007669"/>
    <property type="project" value="TreeGrafter"/>
</dbReference>
<dbReference type="SUPFAM" id="SSF46785">
    <property type="entry name" value="Winged helix' DNA-binding domain"/>
    <property type="match status" value="1"/>
</dbReference>
<dbReference type="OrthoDB" id="66249at2"/>
<evidence type="ECO:0000259" key="4">
    <source>
        <dbReference type="PROSITE" id="PS50956"/>
    </source>
</evidence>
<dbReference type="InterPro" id="IPR036390">
    <property type="entry name" value="WH_DNA-bd_sf"/>
</dbReference>
<dbReference type="GO" id="GO:0043565">
    <property type="term" value="F:sequence-specific DNA binding"/>
    <property type="evidence" value="ECO:0007669"/>
    <property type="project" value="InterPro"/>
</dbReference>
<dbReference type="Gene3D" id="3.30.70.920">
    <property type="match status" value="1"/>
</dbReference>
<dbReference type="CDD" id="cd00090">
    <property type="entry name" value="HTH_ARSR"/>
    <property type="match status" value="1"/>
</dbReference>
<gene>
    <name evidence="5" type="ORF">FHQ18_08045</name>
</gene>
<organism evidence="5 6">
    <name type="scientific">Deferribacter autotrophicus</name>
    <dbReference type="NCBI Taxonomy" id="500465"/>
    <lineage>
        <taxon>Bacteria</taxon>
        <taxon>Pseudomonadati</taxon>
        <taxon>Deferribacterota</taxon>
        <taxon>Deferribacteres</taxon>
        <taxon>Deferribacterales</taxon>
        <taxon>Deferribacteraceae</taxon>
        <taxon>Deferribacter</taxon>
    </lineage>
</organism>
<protein>
    <submittedName>
        <fullName evidence="5">Lrp/AsnC family transcriptional regulator</fullName>
    </submittedName>
</protein>
<proteinExistence type="predicted"/>
<evidence type="ECO:0000256" key="3">
    <source>
        <dbReference type="ARBA" id="ARBA00023163"/>
    </source>
</evidence>
<feature type="domain" description="HTH asnC-type" evidence="4">
    <location>
        <begin position="4"/>
        <end position="65"/>
    </location>
</feature>
<dbReference type="InterPro" id="IPR011991">
    <property type="entry name" value="ArsR-like_HTH"/>
</dbReference>
<evidence type="ECO:0000313" key="5">
    <source>
        <dbReference type="EMBL" id="KAA0257685.1"/>
    </source>
</evidence>
<dbReference type="InterPro" id="IPR019887">
    <property type="entry name" value="Tscrpt_reg_AsnC/Lrp_C"/>
</dbReference>
<dbReference type="InterPro" id="IPR000485">
    <property type="entry name" value="AsnC-type_HTH_dom"/>
</dbReference>
<dbReference type="Pfam" id="PF13412">
    <property type="entry name" value="HTH_24"/>
    <property type="match status" value="1"/>
</dbReference>
<dbReference type="RefSeq" id="WP_149266658.1">
    <property type="nucleotide sequence ID" value="NZ_VFJB01000006.1"/>
</dbReference>
<accession>A0A5A8F6S2</accession>
<keyword evidence="3" id="KW-0804">Transcription</keyword>